<reference evidence="4" key="1">
    <citation type="submission" date="2012-04" db="EMBL/GenBank/DDBJ databases">
        <title>The Genome Sequence of Fusarium oxysporum melonis.</title>
        <authorList>
            <consortium name="The Broad Institute Genome Sequencing Platform"/>
            <person name="Ma L.-J."/>
            <person name="Gale L.R."/>
            <person name="Schwartz D.C."/>
            <person name="Zhou S."/>
            <person name="Corby-Kistler H."/>
            <person name="Young S.K."/>
            <person name="Zeng Q."/>
            <person name="Gargeya S."/>
            <person name="Fitzgerald M."/>
            <person name="Haas B."/>
            <person name="Abouelleil A."/>
            <person name="Alvarado L."/>
            <person name="Arachchi H.M."/>
            <person name="Berlin A."/>
            <person name="Brown A."/>
            <person name="Chapman S.B."/>
            <person name="Chen Z."/>
            <person name="Dunbar C."/>
            <person name="Freedman E."/>
            <person name="Gearin G."/>
            <person name="Goldberg J."/>
            <person name="Griggs A."/>
            <person name="Gujja S."/>
            <person name="Heiman D."/>
            <person name="Howarth C."/>
            <person name="Larson L."/>
            <person name="Lui A."/>
            <person name="MacDonald P.J.P."/>
            <person name="Montmayeur A."/>
            <person name="Murphy C."/>
            <person name="Neiman D."/>
            <person name="Pearson M."/>
            <person name="Priest M."/>
            <person name="Roberts A."/>
            <person name="Saif S."/>
            <person name="Shea T."/>
            <person name="Shenoy N."/>
            <person name="Sisk P."/>
            <person name="Stolte C."/>
            <person name="Sykes S."/>
            <person name="Wortman J."/>
            <person name="Nusbaum C."/>
            <person name="Birren B."/>
        </authorList>
    </citation>
    <scope>NUCLEOTIDE SEQUENCE</scope>
    <source>
        <strain evidence="4">26406</strain>
    </source>
</reference>
<feature type="compositionally biased region" description="Basic and acidic residues" evidence="2">
    <location>
        <begin position="455"/>
        <end position="468"/>
    </location>
</feature>
<dbReference type="InterPro" id="IPR050827">
    <property type="entry name" value="CRP1_MDG1_kinase"/>
</dbReference>
<feature type="region of interest" description="Disordered" evidence="2">
    <location>
        <begin position="699"/>
        <end position="718"/>
    </location>
</feature>
<dbReference type="PANTHER" id="PTHR10343:SF81">
    <property type="entry name" value="CRUCIFORM DNA-RECOGNIZING PROTEIN 1-RELATED"/>
    <property type="match status" value="1"/>
</dbReference>
<feature type="compositionally biased region" description="Low complexity" evidence="2">
    <location>
        <begin position="746"/>
        <end position="757"/>
    </location>
</feature>
<accession>X0AGT6</accession>
<dbReference type="VEuPathDB" id="FungiDB:FOMG_06957"/>
<evidence type="ECO:0000259" key="3">
    <source>
        <dbReference type="Pfam" id="PF16561"/>
    </source>
</evidence>
<evidence type="ECO:0000256" key="2">
    <source>
        <dbReference type="SAM" id="MobiDB-lite"/>
    </source>
</evidence>
<feature type="region of interest" description="Disordered" evidence="2">
    <location>
        <begin position="564"/>
        <end position="600"/>
    </location>
</feature>
<feature type="compositionally biased region" description="Basic and acidic residues" evidence="2">
    <location>
        <begin position="761"/>
        <end position="784"/>
    </location>
</feature>
<dbReference type="InterPro" id="IPR032640">
    <property type="entry name" value="AMPK1_CBM"/>
</dbReference>
<dbReference type="EMBL" id="JH659332">
    <property type="protein sequence ID" value="EXK39818.1"/>
    <property type="molecule type" value="Genomic_DNA"/>
</dbReference>
<feature type="region of interest" description="Disordered" evidence="2">
    <location>
        <begin position="440"/>
        <end position="492"/>
    </location>
</feature>
<dbReference type="InterPro" id="IPR013783">
    <property type="entry name" value="Ig-like_fold"/>
</dbReference>
<feature type="region of interest" description="Disordered" evidence="2">
    <location>
        <begin position="732"/>
        <end position="850"/>
    </location>
</feature>
<dbReference type="GO" id="GO:0005634">
    <property type="term" value="C:nucleus"/>
    <property type="evidence" value="ECO:0007669"/>
    <property type="project" value="TreeGrafter"/>
</dbReference>
<evidence type="ECO:0000313" key="4">
    <source>
        <dbReference type="EMBL" id="EXK39818.1"/>
    </source>
</evidence>
<dbReference type="PANTHER" id="PTHR10343">
    <property type="entry name" value="5'-AMP-ACTIVATED PROTEIN KINASE , BETA SUBUNIT"/>
    <property type="match status" value="1"/>
</dbReference>
<dbReference type="CDD" id="cd02859">
    <property type="entry name" value="E_set_AMPKbeta_like_N"/>
    <property type="match status" value="1"/>
</dbReference>
<feature type="domain" description="AMP-activated protein kinase glycogen-binding" evidence="3">
    <location>
        <begin position="159"/>
        <end position="236"/>
    </location>
</feature>
<dbReference type="Proteomes" id="UP000030703">
    <property type="component" value="Unassembled WGS sequence"/>
</dbReference>
<feature type="compositionally biased region" description="Low complexity" evidence="2">
    <location>
        <begin position="785"/>
        <end position="819"/>
    </location>
</feature>
<proteinExistence type="inferred from homology"/>
<gene>
    <name evidence="4" type="ORF">FOMG_06957</name>
</gene>
<dbReference type="OrthoDB" id="5873279at2759"/>
<name>X0AGT6_FUSOX</name>
<dbReference type="GO" id="GO:0031588">
    <property type="term" value="C:nucleotide-activated protein kinase complex"/>
    <property type="evidence" value="ECO:0007669"/>
    <property type="project" value="TreeGrafter"/>
</dbReference>
<dbReference type="AlphaFoldDB" id="X0AGT6"/>
<dbReference type="GO" id="GO:0019901">
    <property type="term" value="F:protein kinase binding"/>
    <property type="evidence" value="ECO:0007669"/>
    <property type="project" value="TreeGrafter"/>
</dbReference>
<feature type="compositionally biased region" description="Basic and acidic residues" evidence="2">
    <location>
        <begin position="271"/>
        <end position="283"/>
    </location>
</feature>
<dbReference type="GO" id="GO:0005737">
    <property type="term" value="C:cytoplasm"/>
    <property type="evidence" value="ECO:0007669"/>
    <property type="project" value="TreeGrafter"/>
</dbReference>
<reference evidence="4" key="2">
    <citation type="submission" date="2012-05" db="EMBL/GenBank/DDBJ databases">
        <title>Annotation of the Genome Sequence of Fusarium oxysporum f. sp. melonis 26406.</title>
        <authorList>
            <consortium name="The Broad Institute Genomics Platform"/>
            <person name="Ma L.-J."/>
            <person name="Corby-Kistler H."/>
            <person name="Broz K."/>
            <person name="Gale L.R."/>
            <person name="Jonkers W."/>
            <person name="O'Donnell K."/>
            <person name="Ploetz R."/>
            <person name="Steinberg C."/>
            <person name="Schwartz D.C."/>
            <person name="VanEtten H."/>
            <person name="Zhou S."/>
            <person name="Young S.K."/>
            <person name="Zeng Q."/>
            <person name="Gargeya S."/>
            <person name="Fitzgerald M."/>
            <person name="Abouelleil A."/>
            <person name="Alvarado L."/>
            <person name="Chapman S.B."/>
            <person name="Gainer-Dewar J."/>
            <person name="Goldberg J."/>
            <person name="Griggs A."/>
            <person name="Gujja S."/>
            <person name="Hansen M."/>
            <person name="Howarth C."/>
            <person name="Imamovic A."/>
            <person name="Ireland A."/>
            <person name="Larimer J."/>
            <person name="McCowan C."/>
            <person name="Murphy C."/>
            <person name="Pearson M."/>
            <person name="Poon T.W."/>
            <person name="Priest M."/>
            <person name="Roberts A."/>
            <person name="Saif S."/>
            <person name="Shea T."/>
            <person name="Sykes S."/>
            <person name="Wortman J."/>
            <person name="Nusbaum C."/>
            <person name="Birren B."/>
        </authorList>
    </citation>
    <scope>NUCLEOTIDE SEQUENCE</scope>
    <source>
        <strain evidence="4">26406</strain>
    </source>
</reference>
<dbReference type="GO" id="GO:0007165">
    <property type="term" value="P:signal transduction"/>
    <property type="evidence" value="ECO:0007669"/>
    <property type="project" value="TreeGrafter"/>
</dbReference>
<feature type="compositionally biased region" description="Polar residues" evidence="2">
    <location>
        <begin position="284"/>
        <end position="298"/>
    </location>
</feature>
<dbReference type="Pfam" id="PF16561">
    <property type="entry name" value="AMPK1_CBM"/>
    <property type="match status" value="1"/>
</dbReference>
<dbReference type="Gene3D" id="2.60.40.10">
    <property type="entry name" value="Immunoglobulins"/>
    <property type="match status" value="1"/>
</dbReference>
<organism evidence="4">
    <name type="scientific">Fusarium oxysporum f. sp. melonis 26406</name>
    <dbReference type="NCBI Taxonomy" id="1089452"/>
    <lineage>
        <taxon>Eukaryota</taxon>
        <taxon>Fungi</taxon>
        <taxon>Dikarya</taxon>
        <taxon>Ascomycota</taxon>
        <taxon>Pezizomycotina</taxon>
        <taxon>Sordariomycetes</taxon>
        <taxon>Hypocreomycetidae</taxon>
        <taxon>Hypocreales</taxon>
        <taxon>Nectriaceae</taxon>
        <taxon>Fusarium</taxon>
        <taxon>Fusarium oxysporum species complex</taxon>
    </lineage>
</organism>
<protein>
    <recommendedName>
        <fullName evidence="3">AMP-activated protein kinase glycogen-binding domain-containing protein</fullName>
    </recommendedName>
</protein>
<comment type="similarity">
    <text evidence="1">Belongs to the CRP1/MDG1 family.</text>
</comment>
<sequence length="850" mass="89960">MSFSYLPHHKTNLLTVSSLRIIAIFALFCIRRSHPLKPLITNPCIDRSGRSGLSALDLYRLYLFLVSLVLPRSRQQSLISLQSPPASTNAKPDLSWSLPVPSTTWTWLFSQPNISPTNKTKSHFTSIRIKVINSLLHSLDPLAQIPPPIITQIPVMGSFTFKWEHPADEVYVTGTFDNWTKSVQLEKEGNVFSKTVDLKEPEGKIYYKFIVDGNWIINQSAPNEPDLEGNVNNFITPDQLNTETPGAAILNTVTPSSTTAAMAAEQPIENKPTEEKTLGDKVTSDNAATDGNILTSEKPTQDEKLPLETPSDIPGGFPATPANELDTTIGINPLPASEGAGNPIKLEPGEKIPESITAQNTDKYVKLDKESYEKSDALPGIETELPPVSSNTIPESSLPIIGAQDVVINSAAPTATTAGLAAEVPLESNGAFVPEVVRESQEKAGAVTEASTDPTEVKEKTMVEEELKGTVPEAPATSVGTAGVGTEKSENTPDTSLAALAATAGGAVIAAGLAAKETVEEKASPALNSAADAITDTANKNLPDSVKEQLPVAAQETLAAKNEEQIRQEVSPEVPAEVKESLVEAGKSPEAAANTAAVEDKKEVENELLKEVKPVTGIYDSVVEQPKEEPKQVSPEVPVEVKDSIAEAGKSPEAAANTEAVEEKKLVEAELLKEVKPAATIDETAKVAPEVPTEVKESIVEAGERPEAAASAEAVENKKEVEAQLLKEAEPVPAVDEVKPQETESAVPAVAAPVAAPLETKAVEAKPDAEPVTKPEEPKAEAKTETPAVGNGSSATGNGTTATGNGAKATETKATTPANGSSSTANGEKKKKHNRLSSIFSKIKHKLSDK</sequence>
<evidence type="ECO:0000256" key="1">
    <source>
        <dbReference type="ARBA" id="ARBA00038216"/>
    </source>
</evidence>
<feature type="region of interest" description="Disordered" evidence="2">
    <location>
        <begin position="266"/>
        <end position="316"/>
    </location>
</feature>
<dbReference type="SUPFAM" id="SSF81296">
    <property type="entry name" value="E set domains"/>
    <property type="match status" value="1"/>
</dbReference>
<feature type="compositionally biased region" description="Basic and acidic residues" evidence="2">
    <location>
        <begin position="732"/>
        <end position="742"/>
    </location>
</feature>
<dbReference type="InterPro" id="IPR014756">
    <property type="entry name" value="Ig_E-set"/>
</dbReference>